<dbReference type="EMBL" id="KJ782449">
    <property type="protein sequence ID" value="AJQ19487.1"/>
    <property type="molecule type" value="Genomic_RNA"/>
</dbReference>
<dbReference type="InterPro" id="IPR039434">
    <property type="entry name" value="NSs-like"/>
</dbReference>
<evidence type="ECO:0000256" key="1">
    <source>
        <dbReference type="SAM" id="MobiDB-lite"/>
    </source>
</evidence>
<protein>
    <submittedName>
        <fullName evidence="2">Nonstructural protein</fullName>
    </submittedName>
</protein>
<reference evidence="2" key="1">
    <citation type="journal article" date="2016" name="Vector Borne Zoonotic Dis.">
        <title>Complete Genome Characterization of the Arumowot Virus (Unclassified Phlebovirus) Isolated from Turdus libonyanus Birds in the Central African Republic.</title>
        <authorList>
            <person name="Berthet N."/>
            <person name="Nakoune E."/>
            <person name="Gessain A."/>
            <person name="Manuguerra J.C."/>
            <person name="Kazanji M."/>
        </authorList>
    </citation>
    <scope>NUCLEOTIDE SEQUENCE</scope>
    <source>
        <strain evidence="2">Anb7211d</strain>
    </source>
</reference>
<dbReference type="Pfam" id="PF11073">
    <property type="entry name" value="NSs"/>
    <property type="match status" value="1"/>
</dbReference>
<sequence length="267" mass="30213">MASPYNYIHDLITPNYSGPIPGEVVVSFEPVNSYVNNPVCVYEDLEFEVSGMDLCTMASESLYDFLDSGLMPWRWGKGMFESRLTTMETPLFDSFLKQIPLIPTNQLFSVGRSPLRSALSWPTGRCSLRFFRQQWDSDAMSYQSNRKLRARLLFQSTQSSDLETAIVTLAKDIRGMSSILEFPLNLIPGFDLLKCVSILQFIRALRSYPEMEAEREPTGLRDDLDIFLASAREALSRDFPALIPAITPESDDSLWDTGSSQEDEVDV</sequence>
<organism evidence="2">
    <name type="scientific">Arumowot virus</name>
    <dbReference type="NCBI Taxonomy" id="904698"/>
    <lineage>
        <taxon>Viruses</taxon>
        <taxon>Riboviria</taxon>
        <taxon>Orthornavirae</taxon>
        <taxon>Negarnaviricota</taxon>
        <taxon>Polyploviricotina</taxon>
        <taxon>Bunyaviricetes</taxon>
        <taxon>Hareavirales</taxon>
        <taxon>Phenuiviridae</taxon>
        <taxon>Phlebovirus</taxon>
        <taxon>Phlebovirus arumowotense</taxon>
    </lineage>
</organism>
<evidence type="ECO:0000313" key="2">
    <source>
        <dbReference type="EMBL" id="AJQ19487.1"/>
    </source>
</evidence>
<name>A0A140ZXN1_9VIRU</name>
<proteinExistence type="predicted"/>
<accession>A0A140ZXN1</accession>
<feature type="region of interest" description="Disordered" evidence="1">
    <location>
        <begin position="247"/>
        <end position="267"/>
    </location>
</feature>